<dbReference type="GO" id="GO:0009228">
    <property type="term" value="P:thiamine biosynthetic process"/>
    <property type="evidence" value="ECO:0007669"/>
    <property type="project" value="UniProtKB-KW"/>
</dbReference>
<dbReference type="SUPFAM" id="SSF51391">
    <property type="entry name" value="Thiamin phosphate synthase"/>
    <property type="match status" value="1"/>
</dbReference>
<gene>
    <name evidence="4" type="ORF">EL18_03075</name>
</gene>
<protein>
    <submittedName>
        <fullName evidence="4">Thiamine-phosphate pyrophosphorylase</fullName>
        <ecNumber evidence="4">2.5.1.3</ecNumber>
    </submittedName>
</protein>
<comment type="pathway">
    <text evidence="1">Cofactor biosynthesis; thiamine diphosphate biosynthesis.</text>
</comment>
<evidence type="ECO:0000313" key="5">
    <source>
        <dbReference type="Proteomes" id="UP000053675"/>
    </source>
</evidence>
<sequence>MPVMESESQHMQTERCRLVLITPDIATVADVAERLQRAVDAGDVASVIIPDWGMDEDQFQDHAAALSKIAQEAGAASLIAGAPRVAARIGADGIHVDGNRLELDDAIRQYQNRMIVGSGGARTRDVALDLGEAQPDYMFFGRFGYDNTPEPHPRNITLGTWWAQMIEVPCIVMAGSDPASIRTVAETGTEFVAASQIVFGSDVDAAEAVRNANNMLDQAAASRTESES</sequence>
<reference evidence="4 5" key="1">
    <citation type="submission" date="2014-05" db="EMBL/GenBank/DDBJ databases">
        <title>Draft Genome Sequence of Nitratireductor basaltis Strain UMTGB225, A Marine Bacterium Isolated from Green Barrel Tunicate.</title>
        <authorList>
            <person name="Gan H.Y."/>
        </authorList>
    </citation>
    <scope>NUCLEOTIDE SEQUENCE [LARGE SCALE GENOMIC DNA]</scope>
    <source>
        <strain evidence="4 5">UMTGB225</strain>
    </source>
</reference>
<keyword evidence="2" id="KW-0784">Thiamine biosynthesis</keyword>
<dbReference type="PANTHER" id="PTHR20857:SF23">
    <property type="entry name" value="THIAMINE BIOSYNTHETIC BIFUNCTIONAL ENZYME"/>
    <property type="match status" value="1"/>
</dbReference>
<dbReference type="AlphaFoldDB" id="A0A084U785"/>
<evidence type="ECO:0000313" key="4">
    <source>
        <dbReference type="EMBL" id="KFB08821.1"/>
    </source>
</evidence>
<proteinExistence type="predicted"/>
<evidence type="ECO:0000256" key="2">
    <source>
        <dbReference type="ARBA" id="ARBA00022977"/>
    </source>
</evidence>
<dbReference type="GO" id="GO:0005737">
    <property type="term" value="C:cytoplasm"/>
    <property type="evidence" value="ECO:0007669"/>
    <property type="project" value="TreeGrafter"/>
</dbReference>
<evidence type="ECO:0000256" key="1">
    <source>
        <dbReference type="ARBA" id="ARBA00004948"/>
    </source>
</evidence>
<dbReference type="PANTHER" id="PTHR20857">
    <property type="entry name" value="THIAMINE-PHOSPHATE PYROPHOSPHORYLASE"/>
    <property type="match status" value="1"/>
</dbReference>
<accession>A0A084U785</accession>
<dbReference type="Proteomes" id="UP000053675">
    <property type="component" value="Unassembled WGS sequence"/>
</dbReference>
<dbReference type="Gene3D" id="3.20.20.70">
    <property type="entry name" value="Aldolase class I"/>
    <property type="match status" value="1"/>
</dbReference>
<dbReference type="EMBL" id="JMQM01000002">
    <property type="protein sequence ID" value="KFB08821.1"/>
    <property type="molecule type" value="Genomic_DNA"/>
</dbReference>
<keyword evidence="5" id="KW-1185">Reference proteome</keyword>
<dbReference type="eggNOG" id="COG0352">
    <property type="taxonomic scope" value="Bacteria"/>
</dbReference>
<name>A0A084U785_9HYPH</name>
<dbReference type="InterPro" id="IPR036206">
    <property type="entry name" value="ThiamineP_synth_sf"/>
</dbReference>
<dbReference type="PATRIC" id="fig|472175.3.peg.3072"/>
<dbReference type="Pfam" id="PF02581">
    <property type="entry name" value="TMP-TENI"/>
    <property type="match status" value="1"/>
</dbReference>
<dbReference type="GO" id="GO:0004789">
    <property type="term" value="F:thiamine-phosphate diphosphorylase activity"/>
    <property type="evidence" value="ECO:0007669"/>
    <property type="project" value="UniProtKB-EC"/>
</dbReference>
<dbReference type="InterPro" id="IPR013785">
    <property type="entry name" value="Aldolase_TIM"/>
</dbReference>
<dbReference type="InterPro" id="IPR022998">
    <property type="entry name" value="ThiamineP_synth_TenI"/>
</dbReference>
<dbReference type="EC" id="2.5.1.3" evidence="4"/>
<dbReference type="STRING" id="472175.EL18_03075"/>
<keyword evidence="4" id="KW-0808">Transferase</keyword>
<dbReference type="NCBIfam" id="NF005080">
    <property type="entry name" value="PRK06512.1"/>
    <property type="match status" value="1"/>
</dbReference>
<feature type="domain" description="Thiamine phosphate synthase/TenI" evidence="3">
    <location>
        <begin position="18"/>
        <end position="195"/>
    </location>
</feature>
<comment type="caution">
    <text evidence="4">The sequence shown here is derived from an EMBL/GenBank/DDBJ whole genome shotgun (WGS) entry which is preliminary data.</text>
</comment>
<dbReference type="CDD" id="cd00564">
    <property type="entry name" value="TMP_TenI"/>
    <property type="match status" value="1"/>
</dbReference>
<evidence type="ECO:0000259" key="3">
    <source>
        <dbReference type="Pfam" id="PF02581"/>
    </source>
</evidence>
<organism evidence="4 5">
    <name type="scientific">Nitratireductor basaltis</name>
    <dbReference type="NCBI Taxonomy" id="472175"/>
    <lineage>
        <taxon>Bacteria</taxon>
        <taxon>Pseudomonadati</taxon>
        <taxon>Pseudomonadota</taxon>
        <taxon>Alphaproteobacteria</taxon>
        <taxon>Hyphomicrobiales</taxon>
        <taxon>Phyllobacteriaceae</taxon>
        <taxon>Nitratireductor</taxon>
    </lineage>
</organism>